<dbReference type="InterPro" id="IPR020845">
    <property type="entry name" value="AMP-binding_CS"/>
</dbReference>
<dbReference type="PANTHER" id="PTHR45527:SF1">
    <property type="entry name" value="FATTY ACID SYNTHASE"/>
    <property type="match status" value="1"/>
</dbReference>
<dbReference type="CDD" id="cd05918">
    <property type="entry name" value="A_NRPS_SidN3_like"/>
    <property type="match status" value="1"/>
</dbReference>
<evidence type="ECO:0000256" key="2">
    <source>
        <dbReference type="ARBA" id="ARBA00022553"/>
    </source>
</evidence>
<comment type="caution">
    <text evidence="6">The sequence shown here is derived from an EMBL/GenBank/DDBJ whole genome shotgun (WGS) entry which is preliminary data.</text>
</comment>
<feature type="region of interest" description="Disordered" evidence="4">
    <location>
        <begin position="2628"/>
        <end position="2684"/>
    </location>
</feature>
<evidence type="ECO:0000256" key="3">
    <source>
        <dbReference type="ARBA" id="ARBA00022598"/>
    </source>
</evidence>
<evidence type="ECO:0000259" key="5">
    <source>
        <dbReference type="PROSITE" id="PS50075"/>
    </source>
</evidence>
<dbReference type="PROSITE" id="PS00012">
    <property type="entry name" value="PHOSPHOPANTETHEINE"/>
    <property type="match status" value="1"/>
</dbReference>
<dbReference type="InterPro" id="IPR045851">
    <property type="entry name" value="AMP-bd_C_sf"/>
</dbReference>
<dbReference type="Proteomes" id="UP001392437">
    <property type="component" value="Unassembled WGS sequence"/>
</dbReference>
<dbReference type="Gene3D" id="3.40.50.1820">
    <property type="entry name" value="alpha/beta hydrolase"/>
    <property type="match status" value="1"/>
</dbReference>
<dbReference type="Gene3D" id="1.10.1200.10">
    <property type="entry name" value="ACP-like"/>
    <property type="match status" value="2"/>
</dbReference>
<proteinExistence type="predicted"/>
<feature type="domain" description="Carrier" evidence="5">
    <location>
        <begin position="984"/>
        <end position="1060"/>
    </location>
</feature>
<dbReference type="InterPro" id="IPR006162">
    <property type="entry name" value="Ppantetheine_attach_site"/>
</dbReference>
<dbReference type="GO" id="GO:0043041">
    <property type="term" value="P:amino acid activation for nonribosomal peptide biosynthetic process"/>
    <property type="evidence" value="ECO:0007669"/>
    <property type="project" value="TreeGrafter"/>
</dbReference>
<dbReference type="SUPFAM" id="SSF52777">
    <property type="entry name" value="CoA-dependent acyltransferases"/>
    <property type="match status" value="6"/>
</dbReference>
<evidence type="ECO:0000313" key="7">
    <source>
        <dbReference type="Proteomes" id="UP001392437"/>
    </source>
</evidence>
<dbReference type="NCBIfam" id="TIGR01733">
    <property type="entry name" value="AA-adenyl-dom"/>
    <property type="match status" value="1"/>
</dbReference>
<dbReference type="GO" id="GO:0016874">
    <property type="term" value="F:ligase activity"/>
    <property type="evidence" value="ECO:0007669"/>
    <property type="project" value="UniProtKB-KW"/>
</dbReference>
<dbReference type="Pfam" id="PF00550">
    <property type="entry name" value="PP-binding"/>
    <property type="match status" value="2"/>
</dbReference>
<feature type="compositionally biased region" description="Polar residues" evidence="4">
    <location>
        <begin position="1559"/>
        <end position="1569"/>
    </location>
</feature>
<dbReference type="PANTHER" id="PTHR45527">
    <property type="entry name" value="NONRIBOSOMAL PEPTIDE SYNTHETASE"/>
    <property type="match status" value="1"/>
</dbReference>
<organism evidence="6 7">
    <name type="scientific">Apiospora kogelbergensis</name>
    <dbReference type="NCBI Taxonomy" id="1337665"/>
    <lineage>
        <taxon>Eukaryota</taxon>
        <taxon>Fungi</taxon>
        <taxon>Dikarya</taxon>
        <taxon>Ascomycota</taxon>
        <taxon>Pezizomycotina</taxon>
        <taxon>Sordariomycetes</taxon>
        <taxon>Xylariomycetidae</taxon>
        <taxon>Amphisphaeriales</taxon>
        <taxon>Apiosporaceae</taxon>
        <taxon>Apiospora</taxon>
    </lineage>
</organism>
<dbReference type="PROSITE" id="PS50075">
    <property type="entry name" value="CARRIER"/>
    <property type="match status" value="2"/>
</dbReference>
<dbReference type="GO" id="GO:0031177">
    <property type="term" value="F:phosphopantetheine binding"/>
    <property type="evidence" value="ECO:0007669"/>
    <property type="project" value="TreeGrafter"/>
</dbReference>
<dbReference type="InterPro" id="IPR029058">
    <property type="entry name" value="AB_hydrolase_fold"/>
</dbReference>
<feature type="compositionally biased region" description="Basic and acidic residues" evidence="4">
    <location>
        <begin position="2446"/>
        <end position="2463"/>
    </location>
</feature>
<dbReference type="Gene3D" id="3.30.559.30">
    <property type="entry name" value="Nonribosomal peptide synthetase, condensation domain"/>
    <property type="match status" value="3"/>
</dbReference>
<keyword evidence="2" id="KW-0597">Phosphoprotein</keyword>
<dbReference type="InterPro" id="IPR010071">
    <property type="entry name" value="AA_adenyl_dom"/>
</dbReference>
<dbReference type="Pfam" id="PF00501">
    <property type="entry name" value="AMP-binding"/>
    <property type="match status" value="1"/>
</dbReference>
<dbReference type="Gene3D" id="3.40.50.12780">
    <property type="entry name" value="N-terminal domain of ligase-like"/>
    <property type="match status" value="1"/>
</dbReference>
<dbReference type="GO" id="GO:0044550">
    <property type="term" value="P:secondary metabolite biosynthetic process"/>
    <property type="evidence" value="ECO:0007669"/>
    <property type="project" value="TreeGrafter"/>
</dbReference>
<name>A0AAW0QMJ4_9PEZI</name>
<protein>
    <submittedName>
        <fullName evidence="6">Nonribosomal peptide synthetase 12</fullName>
    </submittedName>
</protein>
<dbReference type="PROSITE" id="PS00455">
    <property type="entry name" value="AMP_BINDING"/>
    <property type="match status" value="1"/>
</dbReference>
<dbReference type="InterPro" id="IPR009081">
    <property type="entry name" value="PP-bd_ACP"/>
</dbReference>
<sequence>MTAIPKQTLEEIAQSCGVVVDAIEDVYSCTPFQVGIMAQPDQRIYHHILVFAMHASVDKGRFCQAVCHVVAKNPVLRTRIVNCDLGPSQVVIANDFQVARHFTSLASFWEDQKSVEMDLGTRLLRISMVEDKLILAVHHALFDYTALHTLLNDASRVYHGEPTEDHASFKLFSDSLSSLDEDSAKAFWATKFSGQPTVYPPAKMGHIPEASQKMLKEIKLKSALYKVESSLIPSYIQAAWGLTAASYLQSESVAYGLVCSGRHAAMGGLETTLGPTIATVPVQMDVESSATITDMIKECTRDRRETQASPALQLGLLKIRQANEAAAAAARFTTLLSIVQDDVATYTRDMTFEYEHETRSPYSLNLICTLGPGIVAVQATFDETVVPQQQMSRVLNQFEHMLQTLIRSPKETVVGKLPRVGVHDRREVLEWNRTVPDVPQHCLHELLKMQAFERPDQVAVSAHDGSLTFEELHQLSDRLAYELRGRGVLTEVPVALLFEKSLWAVVAQIGILKAGGVCVPIDPEHPMVQKLAVISSSKAMLLVTSADQCLGQQNQLKKLPIETVVASQESLSAMADTKFQPLDHAATPSQAAFILFTSGSTGAPKGVILEHRNLVSALMAFGRRLGWSPGTRVLQFASSVWGASIIETLGTLMFGGCVCIPSEDSRASDLANYMASAEVECAILTPTIIRLFSPSDMRSLKTLCSAGEAVDVVSARKWSLGDVRFFNGWGQSETSVCSALAELGPDTPYPQSIGTPVGCAIWITEENDVSKLAPIGAVGQLLIEGPGVTRGYLNDEARTVESFIPPQPWTPRRQAGQDRRLYRSGDLARYYADGRIEYMGRQSNQVKLHGQKFDLGEVEKAICSSAAARGAFTTVQKAAQGQNDVLVAVVTLSDPRIPAGAELEEVSVQSTEGLAGQGLQKLRDDVASQLPSYMTPTAWLVVQDLPRTASAKLDRRRLKEWAEKKDLTTARMTIDSLLRKQLTAPVTPKEKVMYSSWAAALSVPDGKLGRESSLLRLGCDSVTAMKISSVCRREGLKVTVATLLRSESLADASAASEWLPGFADADTDGEDSVEEPESANASYAPRVDWDFDTRRPIRAALHIHARWHPVCTDEGAGDEYWNTLQMKMSTEDNQDGVDPHQLARAWQAVCDAQPVLRTFFISSISDTESAFQQIILKDVSASLSQGPVKSRLRPAADFPKPDFSAAQPPHHLHLTRVSRYIVYATIYISHALIDDRSMGILGQLLRQAYANASALAPGPDLGDYVAWDRNHRASARVYWSNYLSGVRPCLLPRSASPKVELGSSTADAGSSFHDAIPRRDASAIHAFCARQGITLANLAQVAWGIVLENCTGMESVCFGSILSQQSAVERGEETLGPLLAMVVCSFETQPDTTVAGLLRRARDDALAVLENGGCPISEMHDDLGMGHSPLFNTAMTIARIRPADIQDESGMKLEYLDHEDNPTEYPLTIGVGYDQDTYGARIWCDETKVSSSYASEVGVMFSVVVESIMQEPEVTVQALARKLIRPSFMPTTASTPSSFDKLDSYQGSSASDSGYLRSSAPSVSSAETENLSDTEADLRQLWSQILSLPADTIERTGNFFELGGNSIRAMRLVNKAREAKLMITVADVFKIPVLADLAGAVSRMPAGEPVPTKHLSGPSAPLAMHRITELAKDHACFRPDNIESVAAVTEPQAFMLAVNMERFAKACEQVVQHHALLRTVFVQQGSQLYQAVLRTLPTNTVIVEGSRDGDVDAKQSMAFDEARYLPRFLLRADEPDDENSLCCELEIRIHHVLYDAISLGLILQDFRAAYMEEPLSNTPKFCDWVSQVGSVNPPSSYEYWRGLLSQSTMTTLSPPTLPARGGSHTRTVRFRTPSRNLKTRRGLASSALNAAWAATLSLATGARDVVFGAANINRSRSFPNVVQVPGPCLNLVPVRATLPGHDTLGALVERLQRQATDGIPHQNLGFRSVARACTDWPAWTRLGSVVVYQNHEAVGDTLGFGDVEAAFSGVGTIGDSTDFWVIAHPAAEPEEDDEVEVEIIYAPQRTSDQQAQWVSRCLEAVLASVHTLLEQPLESLQGLMDEPVPSHVPVGMEIAKYQGNIVSSGSPTTQAQAIVTRAWNEVGLPDQPSDVEGHGTPPLYCKGDLVTVVMLAWWYRYRGYDISMYDIIDNPTILGQSQLLDKSLEKRIGHFAGVDTGALLDLTIATLAAPNPAISDFDWTTVTPSTSLNYTSCYDHAYKCAKLVVPLDWLSADSPTDDTRHHDKTKASTVALAIIARPAIVPASDPRHGGTILTNPGGPAGSGVGFLLRAGALMQRTADSAARGRHYEILSFDPRGVGLTEPRADCFGGDEFARGAAWWTDRGLGPVGEAAGDGGRGDLGAVRRAMARARGLGGMCEGKNAGAGGEGGIWGFMSTSSVARDMVAIVDKLEELRVQTLAVAPGTGGADEKDGEEQQRIELRSSNDAEPDPTPRIQFWGLSYGTALGNYFASMFPGRVGRMILEGVEDVNNYHSASWSVNLRDTQHVLDHFWETCYRGGKACALYRPTDGDATAIRDRVRSFIDSLETNPAPFVSHATNNFVAITKHDVLEAILKPLYQPLRDFPHLAQLLSEAMQGNITLLYDSVNKAPTHEDSCRNETDSPRLHVGPRRHDGRGLRRRRAPEPPDGGRVRRLRGGPPEAAERRLRLPRGPDPAVLYRVAHPPQVPLRRALDHARSRPPTGAGQAGGAHFVRVQPVRPGDAVSQCAGHDQGASGLAGASPGECGTRQSLFTGEVSGGLHQEVLRDWRIAT</sequence>
<keyword evidence="1" id="KW-0596">Phosphopantetheine</keyword>
<dbReference type="SUPFAM" id="SSF53474">
    <property type="entry name" value="alpha/beta-Hydrolases"/>
    <property type="match status" value="1"/>
</dbReference>
<evidence type="ECO:0000256" key="1">
    <source>
        <dbReference type="ARBA" id="ARBA00022450"/>
    </source>
</evidence>
<dbReference type="GO" id="GO:0005737">
    <property type="term" value="C:cytoplasm"/>
    <property type="evidence" value="ECO:0007669"/>
    <property type="project" value="TreeGrafter"/>
</dbReference>
<reference evidence="6 7" key="1">
    <citation type="submission" date="2023-01" db="EMBL/GenBank/DDBJ databases">
        <title>Analysis of 21 Apiospora genomes using comparative genomics revels a genus with tremendous synthesis potential of carbohydrate active enzymes and secondary metabolites.</title>
        <authorList>
            <person name="Sorensen T."/>
        </authorList>
    </citation>
    <scope>NUCLEOTIDE SEQUENCE [LARGE SCALE GENOMIC DNA]</scope>
    <source>
        <strain evidence="6 7">CBS 117206</strain>
    </source>
</reference>
<keyword evidence="3" id="KW-0436">Ligase</keyword>
<keyword evidence="7" id="KW-1185">Reference proteome</keyword>
<dbReference type="InterPro" id="IPR042099">
    <property type="entry name" value="ANL_N_sf"/>
</dbReference>
<dbReference type="EMBL" id="JAQQWP010000007">
    <property type="protein sequence ID" value="KAK8109397.1"/>
    <property type="molecule type" value="Genomic_DNA"/>
</dbReference>
<dbReference type="SUPFAM" id="SSF47336">
    <property type="entry name" value="ACP-like"/>
    <property type="match status" value="2"/>
</dbReference>
<dbReference type="InterPro" id="IPR000873">
    <property type="entry name" value="AMP-dep_synth/lig_dom"/>
</dbReference>
<accession>A0AAW0QMJ4</accession>
<dbReference type="Gene3D" id="3.30.300.30">
    <property type="match status" value="1"/>
</dbReference>
<dbReference type="Gene3D" id="3.30.559.10">
    <property type="entry name" value="Chloramphenicol acetyltransferase-like domain"/>
    <property type="match status" value="3"/>
</dbReference>
<dbReference type="InterPro" id="IPR023213">
    <property type="entry name" value="CAT-like_dom_sf"/>
</dbReference>
<dbReference type="InterPro" id="IPR036736">
    <property type="entry name" value="ACP-like_sf"/>
</dbReference>
<evidence type="ECO:0000313" key="6">
    <source>
        <dbReference type="EMBL" id="KAK8109397.1"/>
    </source>
</evidence>
<gene>
    <name evidence="6" type="ORF">PG999_007534</name>
</gene>
<dbReference type="SUPFAM" id="SSF56801">
    <property type="entry name" value="Acetyl-CoA synthetase-like"/>
    <property type="match status" value="1"/>
</dbReference>
<feature type="region of interest" description="Disordered" evidence="4">
    <location>
        <begin position="1531"/>
        <end position="1570"/>
    </location>
</feature>
<feature type="region of interest" description="Disordered" evidence="4">
    <location>
        <begin position="2441"/>
        <end position="2470"/>
    </location>
</feature>
<dbReference type="Pfam" id="PF00668">
    <property type="entry name" value="Condensation"/>
    <property type="match status" value="3"/>
</dbReference>
<evidence type="ECO:0000256" key="4">
    <source>
        <dbReference type="SAM" id="MobiDB-lite"/>
    </source>
</evidence>
<feature type="compositionally biased region" description="Basic and acidic residues" evidence="4">
    <location>
        <begin position="2628"/>
        <end position="2668"/>
    </location>
</feature>
<feature type="domain" description="Carrier" evidence="5">
    <location>
        <begin position="1569"/>
        <end position="1645"/>
    </location>
</feature>
<dbReference type="InterPro" id="IPR001242">
    <property type="entry name" value="Condensation_dom"/>
</dbReference>
<dbReference type="FunFam" id="1.10.1200.10:FF:000005">
    <property type="entry name" value="Nonribosomal peptide synthetase 1"/>
    <property type="match status" value="1"/>
</dbReference>